<dbReference type="HOGENOM" id="CLU_2259808_0_0_11"/>
<evidence type="ECO:0000313" key="1">
    <source>
        <dbReference type="EMBL" id="AFA75502.1"/>
    </source>
</evidence>
<dbReference type="eggNOG" id="ENOG5031VXE">
    <property type="taxonomic scope" value="Bacteria"/>
</dbReference>
<dbReference type="Proteomes" id="UP000009154">
    <property type="component" value="Chromosome"/>
</dbReference>
<sequence length="103" mass="12133">MVRTIGHMKQADGEYYVTAQEVAAFEESGKRYWYMREDGSTDLYLDDLEITHGWPIFLMERDAAWFAKWGGDYEKAVETDLNPHLIKNFEELLTQGNWPHDQD</sequence>
<dbReference type="KEGG" id="gpo:GPOL_c45000"/>
<keyword evidence="2" id="KW-1185">Reference proteome</keyword>
<dbReference type="AlphaFoldDB" id="H6MXH7"/>
<reference evidence="1 2" key="1">
    <citation type="journal article" date="2012" name="Appl. Environ. Microbiol.">
        <title>Involvement of two latex-clearing proteins during rubber degradation and insights into the subsequent degradation pathway revealed by the genome sequence of Gordonia polyisoprenivorans strain VH2.</title>
        <authorList>
            <person name="Hiessl S."/>
            <person name="Schuldes J."/>
            <person name="Thurmer A."/>
            <person name="Halbsguth T."/>
            <person name="Broker D."/>
            <person name="Angelov A."/>
            <person name="Liebl W."/>
            <person name="Daniel R."/>
            <person name="Steinbuchel A."/>
        </authorList>
    </citation>
    <scope>NUCLEOTIDE SEQUENCE [LARGE SCALE GENOMIC DNA]</scope>
    <source>
        <strain evidence="2">DSM 44266 / VH2</strain>
    </source>
</reference>
<protein>
    <submittedName>
        <fullName evidence="1">Uncharacterized protein</fullName>
    </submittedName>
</protein>
<dbReference type="STRING" id="1112204.GPOL_c45000"/>
<name>H6MXH7_GORPV</name>
<proteinExistence type="predicted"/>
<dbReference type="EMBL" id="CP003119">
    <property type="protein sequence ID" value="AFA75502.1"/>
    <property type="molecule type" value="Genomic_DNA"/>
</dbReference>
<organism evidence="1 2">
    <name type="scientific">Gordonia polyisoprenivorans (strain DSM 44266 / VH2)</name>
    <dbReference type="NCBI Taxonomy" id="1112204"/>
    <lineage>
        <taxon>Bacteria</taxon>
        <taxon>Bacillati</taxon>
        <taxon>Actinomycetota</taxon>
        <taxon>Actinomycetes</taxon>
        <taxon>Mycobacteriales</taxon>
        <taxon>Gordoniaceae</taxon>
        <taxon>Gordonia</taxon>
    </lineage>
</organism>
<accession>H6MXH7</accession>
<gene>
    <name evidence="1" type="ordered locus">GPOL_c45000</name>
</gene>
<evidence type="ECO:0000313" key="2">
    <source>
        <dbReference type="Proteomes" id="UP000009154"/>
    </source>
</evidence>